<comment type="pathway">
    <text evidence="1">Purine metabolism; ppGpp biosynthesis; ppGpp from GTP: step 1/2.</text>
</comment>
<dbReference type="Proteomes" id="UP000030012">
    <property type="component" value="Unassembled WGS sequence"/>
</dbReference>
<dbReference type="UniPathway" id="UPA00908">
    <property type="reaction ID" value="UER00884"/>
</dbReference>
<comment type="caution">
    <text evidence="3">The sequence shown here is derived from an EMBL/GenBank/DDBJ whole genome shotgun (WGS) entry which is preliminary data.</text>
</comment>
<dbReference type="AlphaFoldDB" id="A0A0A0I058"/>
<feature type="domain" description="RelA/SpoT" evidence="2">
    <location>
        <begin position="62"/>
        <end position="169"/>
    </location>
</feature>
<dbReference type="Pfam" id="PF04607">
    <property type="entry name" value="RelA_SpoT"/>
    <property type="match status" value="1"/>
</dbReference>
<sequence>MSFNLYGINEKLLNQLSYESKLGKSLKNTLRKFDKNNLINEILDIKEFYESTDFLKGVKFAYRVKSIQSSLLKYNKYYPNIEVKKCFNDILGIRIILSKYEEVLNQNLDIFKIADMRCGKVKDDGYRGIHLYYQKSNMHYPIEIQINTKEDRCLNDWLHIYLYKYEKNNNIGVLLRKKYENREIKSEKEFKEMLKNVLSSGKKI</sequence>
<dbReference type="SUPFAM" id="SSF81301">
    <property type="entry name" value="Nucleotidyltransferase"/>
    <property type="match status" value="1"/>
</dbReference>
<organism evidence="3 4">
    <name type="scientific">Clostridium novyi A str. 4552</name>
    <dbReference type="NCBI Taxonomy" id="1444289"/>
    <lineage>
        <taxon>Bacteria</taxon>
        <taxon>Bacillati</taxon>
        <taxon>Bacillota</taxon>
        <taxon>Clostridia</taxon>
        <taxon>Eubacteriales</taxon>
        <taxon>Clostridiaceae</taxon>
        <taxon>Clostridium</taxon>
    </lineage>
</organism>
<evidence type="ECO:0000256" key="1">
    <source>
        <dbReference type="ARBA" id="ARBA00004976"/>
    </source>
</evidence>
<evidence type="ECO:0000259" key="2">
    <source>
        <dbReference type="SMART" id="SM00954"/>
    </source>
</evidence>
<evidence type="ECO:0000313" key="3">
    <source>
        <dbReference type="EMBL" id="KGM94804.1"/>
    </source>
</evidence>
<accession>A0A0A0I058</accession>
<gene>
    <name evidence="3" type="ORF">Z968_10885</name>
</gene>
<dbReference type="EMBL" id="JENJ01000058">
    <property type="protein sequence ID" value="KGM94804.1"/>
    <property type="molecule type" value="Genomic_DNA"/>
</dbReference>
<dbReference type="OrthoDB" id="1665051at2"/>
<dbReference type="GO" id="GO:0015970">
    <property type="term" value="P:guanosine tetraphosphate biosynthetic process"/>
    <property type="evidence" value="ECO:0007669"/>
    <property type="project" value="UniProtKB-UniPathway"/>
</dbReference>
<evidence type="ECO:0000313" key="4">
    <source>
        <dbReference type="Proteomes" id="UP000030012"/>
    </source>
</evidence>
<dbReference type="Gene3D" id="3.30.460.10">
    <property type="entry name" value="Beta Polymerase, domain 2"/>
    <property type="match status" value="1"/>
</dbReference>
<name>A0A0A0I058_CLONO</name>
<proteinExistence type="predicted"/>
<reference evidence="3 4" key="1">
    <citation type="submission" date="2014-01" db="EMBL/GenBank/DDBJ databases">
        <title>Plasmidome dynamics in the species complex Clostridium novyi sensu lato converts strains of independent lineages into distinctly different pathogens.</title>
        <authorList>
            <person name="Skarin H."/>
            <person name="Segerman B."/>
        </authorList>
    </citation>
    <scope>NUCLEOTIDE SEQUENCE [LARGE SCALE GENOMIC DNA]</scope>
    <source>
        <strain evidence="3 4">4552</strain>
    </source>
</reference>
<dbReference type="InterPro" id="IPR007685">
    <property type="entry name" value="RelA_SpoT"/>
</dbReference>
<dbReference type="SMART" id="SM00954">
    <property type="entry name" value="RelA_SpoT"/>
    <property type="match status" value="1"/>
</dbReference>
<protein>
    <recommendedName>
        <fullName evidence="2">RelA/SpoT domain-containing protein</fullName>
    </recommendedName>
</protein>
<dbReference type="InterPro" id="IPR043519">
    <property type="entry name" value="NT_sf"/>
</dbReference>